<feature type="domain" description="HTH lacI-type" evidence="4">
    <location>
        <begin position="7"/>
        <end position="58"/>
    </location>
</feature>
<dbReference type="Pfam" id="PF13377">
    <property type="entry name" value="Peripla_BP_3"/>
    <property type="match status" value="1"/>
</dbReference>
<dbReference type="Pfam" id="PF00356">
    <property type="entry name" value="LacI"/>
    <property type="match status" value="1"/>
</dbReference>
<evidence type="ECO:0000259" key="4">
    <source>
        <dbReference type="PROSITE" id="PS50932"/>
    </source>
</evidence>
<dbReference type="Gene3D" id="1.10.260.40">
    <property type="entry name" value="lambda repressor-like DNA-binding domains"/>
    <property type="match status" value="1"/>
</dbReference>
<gene>
    <name evidence="5" type="ORF">GCM10025867_02090</name>
</gene>
<dbReference type="InterPro" id="IPR028082">
    <property type="entry name" value="Peripla_BP_I"/>
</dbReference>
<dbReference type="EMBL" id="AP027732">
    <property type="protein sequence ID" value="BDZ47968.1"/>
    <property type="molecule type" value="Genomic_DNA"/>
</dbReference>
<dbReference type="SMART" id="SM00354">
    <property type="entry name" value="HTH_LACI"/>
    <property type="match status" value="1"/>
</dbReference>
<reference evidence="6" key="1">
    <citation type="journal article" date="2019" name="Int. J. Syst. Evol. Microbiol.">
        <title>The Global Catalogue of Microorganisms (GCM) 10K type strain sequencing project: providing services to taxonomists for standard genome sequencing and annotation.</title>
        <authorList>
            <consortium name="The Broad Institute Genomics Platform"/>
            <consortium name="The Broad Institute Genome Sequencing Center for Infectious Disease"/>
            <person name="Wu L."/>
            <person name="Ma J."/>
        </authorList>
    </citation>
    <scope>NUCLEOTIDE SEQUENCE [LARGE SCALE GENOMIC DNA]</scope>
    <source>
        <strain evidence="6">NBRC 108728</strain>
    </source>
</reference>
<keyword evidence="3" id="KW-0804">Transcription</keyword>
<dbReference type="RefSeq" id="WP_286345030.1">
    <property type="nucleotide sequence ID" value="NZ_AP027732.1"/>
</dbReference>
<dbReference type="InterPro" id="IPR010982">
    <property type="entry name" value="Lambda_DNA-bd_dom_sf"/>
</dbReference>
<evidence type="ECO:0000313" key="6">
    <source>
        <dbReference type="Proteomes" id="UP001321486"/>
    </source>
</evidence>
<keyword evidence="1" id="KW-0805">Transcription regulation</keyword>
<dbReference type="InterPro" id="IPR000843">
    <property type="entry name" value="HTH_LacI"/>
</dbReference>
<dbReference type="InterPro" id="IPR046335">
    <property type="entry name" value="LacI/GalR-like_sensor"/>
</dbReference>
<dbReference type="PROSITE" id="PS00356">
    <property type="entry name" value="HTH_LACI_1"/>
    <property type="match status" value="1"/>
</dbReference>
<keyword evidence="2" id="KW-0238">DNA-binding</keyword>
<proteinExistence type="predicted"/>
<evidence type="ECO:0000313" key="5">
    <source>
        <dbReference type="EMBL" id="BDZ47968.1"/>
    </source>
</evidence>
<dbReference type="PROSITE" id="PS50932">
    <property type="entry name" value="HTH_LACI_2"/>
    <property type="match status" value="1"/>
</dbReference>
<keyword evidence="6" id="KW-1185">Reference proteome</keyword>
<dbReference type="Gene3D" id="3.40.50.2300">
    <property type="match status" value="2"/>
</dbReference>
<dbReference type="SUPFAM" id="SSF53822">
    <property type="entry name" value="Periplasmic binding protein-like I"/>
    <property type="match status" value="1"/>
</dbReference>
<dbReference type="Proteomes" id="UP001321486">
    <property type="component" value="Chromosome"/>
</dbReference>
<dbReference type="PANTHER" id="PTHR30146">
    <property type="entry name" value="LACI-RELATED TRANSCRIPTIONAL REPRESSOR"/>
    <property type="match status" value="1"/>
</dbReference>
<dbReference type="PANTHER" id="PTHR30146:SF153">
    <property type="entry name" value="LACTOSE OPERON REPRESSOR"/>
    <property type="match status" value="1"/>
</dbReference>
<accession>A0ABM8GHX1</accession>
<evidence type="ECO:0000256" key="2">
    <source>
        <dbReference type="ARBA" id="ARBA00023125"/>
    </source>
</evidence>
<organism evidence="5 6">
    <name type="scientific">Frondihabitans sucicola</name>
    <dbReference type="NCBI Taxonomy" id="1268041"/>
    <lineage>
        <taxon>Bacteria</taxon>
        <taxon>Bacillati</taxon>
        <taxon>Actinomycetota</taxon>
        <taxon>Actinomycetes</taxon>
        <taxon>Micrococcales</taxon>
        <taxon>Microbacteriaceae</taxon>
        <taxon>Frondihabitans</taxon>
    </lineage>
</organism>
<dbReference type="CDD" id="cd01392">
    <property type="entry name" value="HTH_LacI"/>
    <property type="match status" value="1"/>
</dbReference>
<evidence type="ECO:0000256" key="3">
    <source>
        <dbReference type="ARBA" id="ARBA00023163"/>
    </source>
</evidence>
<dbReference type="SUPFAM" id="SSF47413">
    <property type="entry name" value="lambda repressor-like DNA-binding domains"/>
    <property type="match status" value="1"/>
</dbReference>
<name>A0ABM8GHX1_9MICO</name>
<sequence length="330" mass="35502">MSIADRTTIAEIAKLAGVSVPTVSKVINGKPGVSNAKRLTITQLLHEHEYEPRRSAPTGVIAVVFGELSSPWSLALVSALERVAFDNDMGMLLTVMRPGTGEWVDMLGGKNVDGVIFAAVEVAPSDQERFRQLELPTVLVDPRTLPDSGTVTVGVTHWRGARAATDHLVDLGHQRIAMISGPRHLLFSQARVDGYRAALRSADIVVPEDYIVATEYGFAAGREAALDLLKRTPRPTAIFAASDEQALGIYEAARLSGLRIPADVSVVGFNDVPIAEWASPPLTTVREPIFDTAREAIRLLRVEMAEAGEAVAVELVTDLIIRESTAAPTL</sequence>
<evidence type="ECO:0000256" key="1">
    <source>
        <dbReference type="ARBA" id="ARBA00023015"/>
    </source>
</evidence>
<protein>
    <submittedName>
        <fullName evidence="5">Transcriptional regulator</fullName>
    </submittedName>
</protein>